<evidence type="ECO:0000313" key="3">
    <source>
        <dbReference type="Proteomes" id="UP000230731"/>
    </source>
</evidence>
<gene>
    <name evidence="2" type="ORF">COT71_01000</name>
</gene>
<feature type="compositionally biased region" description="Basic and acidic residues" evidence="1">
    <location>
        <begin position="458"/>
        <end position="471"/>
    </location>
</feature>
<proteinExistence type="predicted"/>
<organism evidence="2 3">
    <name type="scientific">Candidatus Andersenbacteria bacterium CG10_big_fil_rev_8_21_14_0_10_54_11</name>
    <dbReference type="NCBI Taxonomy" id="1974485"/>
    <lineage>
        <taxon>Bacteria</taxon>
        <taxon>Candidatus Anderseniibacteriota</taxon>
    </lineage>
</organism>
<protein>
    <submittedName>
        <fullName evidence="2">Uncharacterized protein</fullName>
    </submittedName>
</protein>
<reference evidence="3" key="1">
    <citation type="submission" date="2017-09" db="EMBL/GenBank/DDBJ databases">
        <title>Depth-based differentiation of microbial function through sediment-hosted aquifers and enrichment of novel symbionts in the deep terrestrial subsurface.</title>
        <authorList>
            <person name="Probst A.J."/>
            <person name="Ladd B."/>
            <person name="Jarett J.K."/>
            <person name="Geller-Mcgrath D.E."/>
            <person name="Sieber C.M.K."/>
            <person name="Emerson J.B."/>
            <person name="Anantharaman K."/>
            <person name="Thomas B.C."/>
            <person name="Malmstrom R."/>
            <person name="Stieglmeier M."/>
            <person name="Klingl A."/>
            <person name="Woyke T."/>
            <person name="Ryan C.M."/>
            <person name="Banfield J.F."/>
        </authorList>
    </citation>
    <scope>NUCLEOTIDE SEQUENCE [LARGE SCALE GENOMIC DNA]</scope>
</reference>
<accession>A0A2M6X015</accession>
<evidence type="ECO:0000313" key="2">
    <source>
        <dbReference type="EMBL" id="PIT98386.1"/>
    </source>
</evidence>
<feature type="compositionally biased region" description="Basic and acidic residues" evidence="1">
    <location>
        <begin position="440"/>
        <end position="451"/>
    </location>
</feature>
<name>A0A2M6X015_9BACT</name>
<dbReference type="AlphaFoldDB" id="A0A2M6X015"/>
<feature type="region of interest" description="Disordered" evidence="1">
    <location>
        <begin position="1"/>
        <end position="25"/>
    </location>
</feature>
<evidence type="ECO:0000256" key="1">
    <source>
        <dbReference type="SAM" id="MobiDB-lite"/>
    </source>
</evidence>
<feature type="compositionally biased region" description="Basic and acidic residues" evidence="1">
    <location>
        <begin position="153"/>
        <end position="164"/>
    </location>
</feature>
<comment type="caution">
    <text evidence="2">The sequence shown here is derived from an EMBL/GenBank/DDBJ whole genome shotgun (WGS) entry which is preliminary data.</text>
</comment>
<dbReference type="EMBL" id="PEZP01000010">
    <property type="protein sequence ID" value="PIT98386.1"/>
    <property type="molecule type" value="Genomic_DNA"/>
</dbReference>
<feature type="region of interest" description="Disordered" evidence="1">
    <location>
        <begin position="440"/>
        <end position="471"/>
    </location>
</feature>
<dbReference type="Proteomes" id="UP000230731">
    <property type="component" value="Unassembled WGS sequence"/>
</dbReference>
<feature type="region of interest" description="Disordered" evidence="1">
    <location>
        <begin position="153"/>
        <end position="186"/>
    </location>
</feature>
<sequence length="471" mass="53959">MPGSFERQTPPPRPESQESREGETLPIYIYAQEVRAFDPEKGRESASDRTLYRWEGRLWEQDEESQYAPGEPLSGVFPSLEGSAAAVRDIFATRAIPERKAQRQPSYKFALQHMPDEMKQQREEGLRKLHNVISANVRPLTAGEAEAFWQELEKPSETAPREAQPKTAPPTPRKEVMPPRQTPYPVERAAASPEPIPAELKQRLTEAARAAHQSGSEAMLNPKLRQLLTDVRQHAPVYLFHHITFDEHPEARSYQEYATLGNRAAVAKHDNQQRKLLGRGAGRGNYFNPERTYEHGEESRVEAVGLTPGETDSSRYVAYLYQGFEITSKHDSRHGAMIGVDIELPAGKAEQLHTELMRNPQYARQFFIAASLDVPTSQHLWQGEPERRPRRASNEIVFYKEDRSNLAVTVKYGSENFWKDTAPSERLQGVMDEARQRITQHVQDEERKRQEAAAQPPEAKRSWWQRLRDRI</sequence>